<evidence type="ECO:0000313" key="3">
    <source>
        <dbReference type="Proteomes" id="UP001597285"/>
    </source>
</evidence>
<evidence type="ECO:0000313" key="2">
    <source>
        <dbReference type="EMBL" id="MFD1800198.1"/>
    </source>
</evidence>
<reference evidence="3" key="1">
    <citation type="journal article" date="2019" name="Int. J. Syst. Evol. Microbiol.">
        <title>The Global Catalogue of Microorganisms (GCM) 10K type strain sequencing project: providing services to taxonomists for standard genome sequencing and annotation.</title>
        <authorList>
            <consortium name="The Broad Institute Genomics Platform"/>
            <consortium name="The Broad Institute Genome Sequencing Center for Infectious Disease"/>
            <person name="Wu L."/>
            <person name="Ma J."/>
        </authorList>
    </citation>
    <scope>NUCLEOTIDE SEQUENCE [LARGE SCALE GENOMIC DNA]</scope>
    <source>
        <strain evidence="3">KCTC 42143</strain>
    </source>
</reference>
<keyword evidence="1" id="KW-0472">Membrane</keyword>
<dbReference type="EMBL" id="JBHUFF010000018">
    <property type="protein sequence ID" value="MFD1800198.1"/>
    <property type="molecule type" value="Genomic_DNA"/>
</dbReference>
<sequence>MANKDKKTPATKKWTKVFVWVMLVSMLGSAFISALAIL</sequence>
<comment type="caution">
    <text evidence="2">The sequence shown here is derived from an EMBL/GenBank/DDBJ whole genome shotgun (WGS) entry which is preliminary data.</text>
</comment>
<organism evidence="2 3">
    <name type="scientific">Carnobacterium antarcticum</name>
    <dbReference type="NCBI Taxonomy" id="2126436"/>
    <lineage>
        <taxon>Bacteria</taxon>
        <taxon>Bacillati</taxon>
        <taxon>Bacillota</taxon>
        <taxon>Bacilli</taxon>
        <taxon>Lactobacillales</taxon>
        <taxon>Carnobacteriaceae</taxon>
        <taxon>Carnobacterium</taxon>
    </lineage>
</organism>
<feature type="transmembrane region" description="Helical" evidence="1">
    <location>
        <begin position="17"/>
        <end position="37"/>
    </location>
</feature>
<keyword evidence="3" id="KW-1185">Reference proteome</keyword>
<protein>
    <submittedName>
        <fullName evidence="2">DUF4044 domain-containing protein</fullName>
    </submittedName>
</protein>
<evidence type="ECO:0000256" key="1">
    <source>
        <dbReference type="SAM" id="Phobius"/>
    </source>
</evidence>
<accession>A0ABW4NPW7</accession>
<gene>
    <name evidence="2" type="ORF">ACFSBK_10115</name>
</gene>
<name>A0ABW4NPW7_9LACT</name>
<keyword evidence="1" id="KW-0812">Transmembrane</keyword>
<dbReference type="Pfam" id="PF13253">
    <property type="entry name" value="DUF4044"/>
    <property type="match status" value="1"/>
</dbReference>
<keyword evidence="1" id="KW-1133">Transmembrane helix</keyword>
<dbReference type="Proteomes" id="UP001597285">
    <property type="component" value="Unassembled WGS sequence"/>
</dbReference>
<dbReference type="InterPro" id="IPR025270">
    <property type="entry name" value="DUF4044"/>
</dbReference>
<proteinExistence type="predicted"/>
<dbReference type="RefSeq" id="WP_082664247.1">
    <property type="nucleotide sequence ID" value="NZ_JBHSQC010000006.1"/>
</dbReference>